<dbReference type="Pfam" id="PF10604">
    <property type="entry name" value="Polyketide_cyc2"/>
    <property type="match status" value="1"/>
</dbReference>
<dbReference type="CDD" id="cd07821">
    <property type="entry name" value="PYR_PYL_RCAR_like"/>
    <property type="match status" value="1"/>
</dbReference>
<evidence type="ECO:0000313" key="1">
    <source>
        <dbReference type="EMBL" id="ATA55073.1"/>
    </source>
</evidence>
<dbReference type="InterPro" id="IPR019587">
    <property type="entry name" value="Polyketide_cyclase/dehydratase"/>
</dbReference>
<dbReference type="EMBL" id="CP023284">
    <property type="protein sequence ID" value="ATA55073.1"/>
    <property type="molecule type" value="Genomic_DNA"/>
</dbReference>
<dbReference type="RefSeq" id="WP_095745518.1">
    <property type="nucleotide sequence ID" value="NZ_CP023284.1"/>
</dbReference>
<name>A0A250DMA9_9BURK</name>
<dbReference type="SUPFAM" id="SSF55961">
    <property type="entry name" value="Bet v1-like"/>
    <property type="match status" value="1"/>
</dbReference>
<dbReference type="InterPro" id="IPR023393">
    <property type="entry name" value="START-like_dom_sf"/>
</dbReference>
<reference evidence="1 2" key="1">
    <citation type="submission" date="2017-09" db="EMBL/GenBank/DDBJ databases">
        <title>The diverse metabolic capabilities of V. boronicumulans make it an excellent choice for continued studies on novel biodegradation.</title>
        <authorList>
            <person name="Sun S."/>
        </authorList>
    </citation>
    <scope>NUCLEOTIDE SEQUENCE [LARGE SCALE GENOMIC DNA]</scope>
    <source>
        <strain evidence="1 2">J1</strain>
    </source>
</reference>
<dbReference type="AlphaFoldDB" id="A0A250DMA9"/>
<protein>
    <submittedName>
        <fullName evidence="1">MxaD family protein</fullName>
    </submittedName>
</protein>
<sequence length="135" mass="14737">MATVYKEFIVEADAAQVWDALRDFGAVHTRLAPGFLTGCELDGQGARIVHFANGLVARELLVALDEENRRLAYTVTDGKATHHHASAQVFAHGEGRSRFVWITDVLPDGLAAYVEPMMAQGGAAMKKTLEKANER</sequence>
<accession>A0A250DMA9</accession>
<dbReference type="Gene3D" id="3.30.530.20">
    <property type="match status" value="1"/>
</dbReference>
<organism evidence="1 2">
    <name type="scientific">Variovorax boronicumulans</name>
    <dbReference type="NCBI Taxonomy" id="436515"/>
    <lineage>
        <taxon>Bacteria</taxon>
        <taxon>Pseudomonadati</taxon>
        <taxon>Pseudomonadota</taxon>
        <taxon>Betaproteobacteria</taxon>
        <taxon>Burkholderiales</taxon>
        <taxon>Comamonadaceae</taxon>
        <taxon>Variovorax</taxon>
    </lineage>
</organism>
<dbReference type="Proteomes" id="UP000217154">
    <property type="component" value="Chromosome"/>
</dbReference>
<evidence type="ECO:0000313" key="2">
    <source>
        <dbReference type="Proteomes" id="UP000217154"/>
    </source>
</evidence>
<gene>
    <name evidence="1" type="ORF">CKY39_19040</name>
</gene>
<proteinExistence type="predicted"/>
<dbReference type="KEGG" id="vbo:CKY39_19040"/>